<dbReference type="SUPFAM" id="SSF53756">
    <property type="entry name" value="UDP-Glycosyltransferase/glycogen phosphorylase"/>
    <property type="match status" value="1"/>
</dbReference>
<dbReference type="InParanoid" id="A0A2G5EIQ1"/>
<comment type="similarity">
    <text evidence="1">Belongs to the UDP-glycosyltransferase family.</text>
</comment>
<gene>
    <name evidence="4" type="ORF">AQUCO_00700152v1</name>
</gene>
<accession>A0A2G5EIQ1</accession>
<dbReference type="InterPro" id="IPR002213">
    <property type="entry name" value="UDP_glucos_trans"/>
</dbReference>
<dbReference type="Proteomes" id="UP000230069">
    <property type="component" value="Unassembled WGS sequence"/>
</dbReference>
<reference evidence="4 5" key="1">
    <citation type="submission" date="2017-09" db="EMBL/GenBank/DDBJ databases">
        <title>WGS assembly of Aquilegia coerulea Goldsmith.</title>
        <authorList>
            <person name="Hodges S."/>
            <person name="Kramer E."/>
            <person name="Nordborg M."/>
            <person name="Tomkins J."/>
            <person name="Borevitz J."/>
            <person name="Derieg N."/>
            <person name="Yan J."/>
            <person name="Mihaltcheva S."/>
            <person name="Hayes R.D."/>
            <person name="Rokhsar D."/>
        </authorList>
    </citation>
    <scope>NUCLEOTIDE SEQUENCE [LARGE SCALE GENOMIC DNA]</scope>
    <source>
        <strain evidence="5">cv. Goldsmith</strain>
    </source>
</reference>
<dbReference type="FunFam" id="3.40.50.2000:FF:000056">
    <property type="entry name" value="Glycosyltransferase"/>
    <property type="match status" value="1"/>
</dbReference>
<dbReference type="EMBL" id="KZ305024">
    <property type="protein sequence ID" value="PIA55638.1"/>
    <property type="molecule type" value="Genomic_DNA"/>
</dbReference>
<sequence>MEISKAHVAILSSPGMGHVIPCLELAKCLVSHHDVEVSFFVPSTESSYHQTQLLQQSISNTDDLHVIILPPVDISNMLPIDVSVPVRITLIVQKSLPAVRSAILGSPRPPTVFISDLFSTYGFEIADDLKMEKYMFSTVNASVLANMAYSPKLVQQVDGETLDIPGCKPVRIKDLGGRLMHRNPENFQCMSGHIRNFVGAAGILVNTFEDLERQTLKSLSDDNIRRKIPIPPVYCVGPVIKSDTTQSVEKLDCLTWLDNQPCGSVIFIAFGSGGFLSAEQITELAWGLELSKQRFLWVVRPPQELTNDAYLASGVGVNNPSDYLPDGFLTRTHDIGLVVPDWVPQVEVLGHESIGAFMSHCGWNSTLESIVHGVPMITWQLYAEQHWNAIMLTEDIGVAVRLANPIETGVIGRDRIEKAVRLVMKEEKGKSLRNKAKELKYSAMRNMTKGGSSYDTLSELVKTWEARAAAKE</sequence>
<evidence type="ECO:0000313" key="5">
    <source>
        <dbReference type="Proteomes" id="UP000230069"/>
    </source>
</evidence>
<evidence type="ECO:0000256" key="3">
    <source>
        <dbReference type="ARBA" id="ARBA00022679"/>
    </source>
</evidence>
<dbReference type="STRING" id="218851.A0A2G5EIQ1"/>
<organism evidence="4 5">
    <name type="scientific">Aquilegia coerulea</name>
    <name type="common">Rocky mountain columbine</name>
    <dbReference type="NCBI Taxonomy" id="218851"/>
    <lineage>
        <taxon>Eukaryota</taxon>
        <taxon>Viridiplantae</taxon>
        <taxon>Streptophyta</taxon>
        <taxon>Embryophyta</taxon>
        <taxon>Tracheophyta</taxon>
        <taxon>Spermatophyta</taxon>
        <taxon>Magnoliopsida</taxon>
        <taxon>Ranunculales</taxon>
        <taxon>Ranunculaceae</taxon>
        <taxon>Thalictroideae</taxon>
        <taxon>Aquilegia</taxon>
    </lineage>
</organism>
<name>A0A2G5EIQ1_AQUCA</name>
<dbReference type="PANTHER" id="PTHR48046:SF1">
    <property type="entry name" value="GLYCOSYLTRANSFERASE-RELATED"/>
    <property type="match status" value="1"/>
</dbReference>
<evidence type="ECO:0000256" key="1">
    <source>
        <dbReference type="ARBA" id="ARBA00009995"/>
    </source>
</evidence>
<keyword evidence="2" id="KW-0328">Glycosyltransferase</keyword>
<dbReference type="PANTHER" id="PTHR48046">
    <property type="entry name" value="UDP-GLYCOSYLTRANSFERASE 72E1"/>
    <property type="match status" value="1"/>
</dbReference>
<evidence type="ECO:0000313" key="4">
    <source>
        <dbReference type="EMBL" id="PIA55638.1"/>
    </source>
</evidence>
<dbReference type="GO" id="GO:0008194">
    <property type="term" value="F:UDP-glycosyltransferase activity"/>
    <property type="evidence" value="ECO:0007669"/>
    <property type="project" value="InterPro"/>
</dbReference>
<protein>
    <recommendedName>
        <fullName evidence="6">Glycosyltransferase</fullName>
    </recommendedName>
</protein>
<keyword evidence="3" id="KW-0808">Transferase</keyword>
<dbReference type="Gene3D" id="3.40.50.2000">
    <property type="entry name" value="Glycogen Phosphorylase B"/>
    <property type="match status" value="2"/>
</dbReference>
<dbReference type="AlphaFoldDB" id="A0A2G5EIQ1"/>
<evidence type="ECO:0000256" key="2">
    <source>
        <dbReference type="ARBA" id="ARBA00022676"/>
    </source>
</evidence>
<dbReference type="OrthoDB" id="5835829at2759"/>
<dbReference type="Pfam" id="PF00201">
    <property type="entry name" value="UDPGT"/>
    <property type="match status" value="1"/>
</dbReference>
<evidence type="ECO:0008006" key="6">
    <source>
        <dbReference type="Google" id="ProtNLM"/>
    </source>
</evidence>
<keyword evidence="5" id="KW-1185">Reference proteome</keyword>
<dbReference type="CDD" id="cd03784">
    <property type="entry name" value="GT1_Gtf-like"/>
    <property type="match status" value="1"/>
</dbReference>
<proteinExistence type="inferred from homology"/>